<dbReference type="Pfam" id="PF03965">
    <property type="entry name" value="Penicillinase_R"/>
    <property type="match status" value="1"/>
</dbReference>
<evidence type="ECO:0000313" key="5">
    <source>
        <dbReference type="EMBL" id="MCY4726301.1"/>
    </source>
</evidence>
<accession>A0ABT4CBV2</accession>
<keyword evidence="2" id="KW-0805">Transcription regulation</keyword>
<protein>
    <submittedName>
        <fullName evidence="5">BlaI/MecI/CopY family transcriptional regulator</fullName>
    </submittedName>
</protein>
<proteinExistence type="inferred from homology"/>
<comment type="caution">
    <text evidence="5">The sequence shown here is derived from an EMBL/GenBank/DDBJ whole genome shotgun (WGS) entry which is preliminary data.</text>
</comment>
<dbReference type="RefSeq" id="WP_268111144.1">
    <property type="nucleotide sequence ID" value="NZ_JAPPUX010000002.1"/>
</dbReference>
<sequence>MSPRSRMGELEQAVLEALWDLEGSDPERPGASGRAVHERLHGHDGRDLAYTTVMTVLDRLARKDVVVRERDGRAFRYAPRLTRAAMTAELMHEALEGTRDDREQALVSFVGEASEEDLAALRRALADLS</sequence>
<dbReference type="InterPro" id="IPR005650">
    <property type="entry name" value="BlaI_family"/>
</dbReference>
<name>A0ABT4CBV2_9ACTN</name>
<evidence type="ECO:0000256" key="1">
    <source>
        <dbReference type="ARBA" id="ARBA00011046"/>
    </source>
</evidence>
<keyword evidence="4" id="KW-0804">Transcription</keyword>
<comment type="similarity">
    <text evidence="1">Belongs to the BlaI transcriptional regulatory family.</text>
</comment>
<organism evidence="5 6">
    <name type="scientific">Nocardioides pini</name>
    <dbReference type="NCBI Taxonomy" id="2975053"/>
    <lineage>
        <taxon>Bacteria</taxon>
        <taxon>Bacillati</taxon>
        <taxon>Actinomycetota</taxon>
        <taxon>Actinomycetes</taxon>
        <taxon>Propionibacteriales</taxon>
        <taxon>Nocardioidaceae</taxon>
        <taxon>Nocardioides</taxon>
    </lineage>
</organism>
<dbReference type="InterPro" id="IPR036388">
    <property type="entry name" value="WH-like_DNA-bd_sf"/>
</dbReference>
<evidence type="ECO:0000256" key="3">
    <source>
        <dbReference type="ARBA" id="ARBA00023125"/>
    </source>
</evidence>
<keyword evidence="6" id="KW-1185">Reference proteome</keyword>
<evidence type="ECO:0000256" key="4">
    <source>
        <dbReference type="ARBA" id="ARBA00023163"/>
    </source>
</evidence>
<dbReference type="Proteomes" id="UP001074726">
    <property type="component" value="Unassembled WGS sequence"/>
</dbReference>
<keyword evidence="3" id="KW-0238">DNA-binding</keyword>
<dbReference type="SUPFAM" id="SSF46785">
    <property type="entry name" value="Winged helix' DNA-binding domain"/>
    <property type="match status" value="1"/>
</dbReference>
<reference evidence="5" key="1">
    <citation type="submission" date="2022-08" db="EMBL/GenBank/DDBJ databases">
        <title>Genome sequencing of Nocardioides sp. STR2.</title>
        <authorList>
            <person name="So Y."/>
        </authorList>
    </citation>
    <scope>NUCLEOTIDE SEQUENCE</scope>
    <source>
        <strain evidence="5">STR2</strain>
    </source>
</reference>
<gene>
    <name evidence="5" type="ORF">NYO98_08425</name>
</gene>
<dbReference type="Gene3D" id="6.10.140.850">
    <property type="match status" value="1"/>
</dbReference>
<dbReference type="InterPro" id="IPR036390">
    <property type="entry name" value="WH_DNA-bd_sf"/>
</dbReference>
<dbReference type="EMBL" id="JAPPUX010000002">
    <property type="protein sequence ID" value="MCY4726301.1"/>
    <property type="molecule type" value="Genomic_DNA"/>
</dbReference>
<dbReference type="Gene3D" id="1.10.10.10">
    <property type="entry name" value="Winged helix-like DNA-binding domain superfamily/Winged helix DNA-binding domain"/>
    <property type="match status" value="1"/>
</dbReference>
<evidence type="ECO:0000313" key="6">
    <source>
        <dbReference type="Proteomes" id="UP001074726"/>
    </source>
</evidence>
<evidence type="ECO:0000256" key="2">
    <source>
        <dbReference type="ARBA" id="ARBA00023015"/>
    </source>
</evidence>